<dbReference type="KEGG" id="gbr:Gbro_2269"/>
<protein>
    <recommendedName>
        <fullName evidence="2">Cell wall synthesis protein Wag31</fullName>
    </recommendedName>
    <alternativeName>
        <fullName evidence="7">Antigen 84</fullName>
    </alternativeName>
</protein>
<organism evidence="9 10">
    <name type="scientific">Gordonia bronchialis (strain ATCC 25592 / DSM 43247 / BCRC 13721 / JCM 3198 / KCTC 3076 / NBRC 16047 / NCTC 10667)</name>
    <name type="common">Rhodococcus bronchialis</name>
    <dbReference type="NCBI Taxonomy" id="526226"/>
    <lineage>
        <taxon>Bacteria</taxon>
        <taxon>Bacillati</taxon>
        <taxon>Actinomycetota</taxon>
        <taxon>Actinomycetes</taxon>
        <taxon>Mycobacteriales</taxon>
        <taxon>Gordoniaceae</taxon>
        <taxon>Gordonia</taxon>
    </lineage>
</organism>
<evidence type="ECO:0000256" key="8">
    <source>
        <dbReference type="SAM" id="MobiDB-lite"/>
    </source>
</evidence>
<sequence>MLTPDDVHNVAFGKPPMGRRGYNEDHVDSFLDDVEATMRELYRRLSRYESVDAERPHP</sequence>
<dbReference type="Pfam" id="PF05103">
    <property type="entry name" value="DivIVA"/>
    <property type="match status" value="1"/>
</dbReference>
<dbReference type="eggNOG" id="COG3599">
    <property type="taxonomic scope" value="Bacteria"/>
</dbReference>
<name>D0LCJ6_GORB4</name>
<comment type="subcellular location">
    <subcellularLocation>
        <location evidence="1">Cytoplasm</location>
    </subcellularLocation>
</comment>
<evidence type="ECO:0000256" key="6">
    <source>
        <dbReference type="ARBA" id="ARBA00023306"/>
    </source>
</evidence>
<feature type="region of interest" description="Disordered" evidence="8">
    <location>
        <begin position="1"/>
        <end position="24"/>
    </location>
</feature>
<keyword evidence="3" id="KW-0963">Cytoplasm</keyword>
<dbReference type="RefSeq" id="WP_012834072.1">
    <property type="nucleotide sequence ID" value="NC_013441.1"/>
</dbReference>
<dbReference type="HOGENOM" id="CLU_2973069_0_0_11"/>
<dbReference type="AlphaFoldDB" id="D0LCJ6"/>
<reference evidence="10" key="1">
    <citation type="submission" date="2009-10" db="EMBL/GenBank/DDBJ databases">
        <title>The complete chromosome of Gordonia bronchialis DSM 43247.</title>
        <authorList>
            <consortium name="US DOE Joint Genome Institute (JGI-PGF)"/>
            <person name="Lucas S."/>
            <person name="Copeland A."/>
            <person name="Lapidus A."/>
            <person name="Glavina del Rio T."/>
            <person name="Dalin E."/>
            <person name="Tice H."/>
            <person name="Bruce D."/>
            <person name="Goodwin L."/>
            <person name="Pitluck S."/>
            <person name="Kyrpides N."/>
            <person name="Mavromatis K."/>
            <person name="Ivanova N."/>
            <person name="Ovchinnikova G."/>
            <person name="Saunders E."/>
            <person name="Brettin T."/>
            <person name="Detter J.C."/>
            <person name="Han C."/>
            <person name="Larimer F."/>
            <person name="Land M."/>
            <person name="Hauser L."/>
            <person name="Markowitz V."/>
            <person name="Cheng J.-F."/>
            <person name="Hugenholtz P."/>
            <person name="Woyke T."/>
            <person name="Wu D."/>
            <person name="Jando M."/>
            <person name="Schneider S."/>
            <person name="Goeker M."/>
            <person name="Klenk H.-P."/>
            <person name="Eisen J.A."/>
        </authorList>
    </citation>
    <scope>NUCLEOTIDE SEQUENCE [LARGE SCALE GENOMIC DNA]</scope>
    <source>
        <strain evidence="10">ATCC 25592 / DSM 43247 / BCRC 13721 / JCM 3198 / KCTC 3076 / NBRC 16047 / NCTC 10667</strain>
    </source>
</reference>
<evidence type="ECO:0000256" key="4">
    <source>
        <dbReference type="ARBA" id="ARBA00022618"/>
    </source>
</evidence>
<dbReference type="Gene3D" id="6.10.250.660">
    <property type="match status" value="1"/>
</dbReference>
<evidence type="ECO:0000256" key="5">
    <source>
        <dbReference type="ARBA" id="ARBA00023054"/>
    </source>
</evidence>
<dbReference type="NCBIfam" id="TIGR03544">
    <property type="entry name" value="DivI1A_domain"/>
    <property type="match status" value="1"/>
</dbReference>
<accession>D0LCJ6</accession>
<evidence type="ECO:0000313" key="10">
    <source>
        <dbReference type="Proteomes" id="UP000001219"/>
    </source>
</evidence>
<keyword evidence="5" id="KW-0175">Coiled coil</keyword>
<dbReference type="EMBL" id="CP001802">
    <property type="protein sequence ID" value="ACY21517.1"/>
    <property type="molecule type" value="Genomic_DNA"/>
</dbReference>
<dbReference type="STRING" id="526226.Gbro_2269"/>
<dbReference type="InterPro" id="IPR019933">
    <property type="entry name" value="DivIVA_domain"/>
</dbReference>
<dbReference type="GO" id="GO:0005737">
    <property type="term" value="C:cytoplasm"/>
    <property type="evidence" value="ECO:0007669"/>
    <property type="project" value="UniProtKB-SubCell"/>
</dbReference>
<dbReference type="Proteomes" id="UP000001219">
    <property type="component" value="Chromosome"/>
</dbReference>
<keyword evidence="4" id="KW-0132">Cell division</keyword>
<proteinExistence type="predicted"/>
<evidence type="ECO:0000313" key="9">
    <source>
        <dbReference type="EMBL" id="ACY21517.1"/>
    </source>
</evidence>
<dbReference type="OrthoDB" id="5198800at2"/>
<gene>
    <name evidence="9" type="ordered locus">Gbro_2269</name>
</gene>
<evidence type="ECO:0000256" key="3">
    <source>
        <dbReference type="ARBA" id="ARBA00022490"/>
    </source>
</evidence>
<keyword evidence="6" id="KW-0131">Cell cycle</keyword>
<evidence type="ECO:0000256" key="7">
    <source>
        <dbReference type="ARBA" id="ARBA00031737"/>
    </source>
</evidence>
<reference evidence="9 10" key="2">
    <citation type="journal article" date="2010" name="Stand. Genomic Sci.">
        <title>Complete genome sequence of Gordonia bronchialis type strain (3410).</title>
        <authorList>
            <person name="Ivanova N."/>
            <person name="Sikorski J."/>
            <person name="Jando M."/>
            <person name="Lapidus A."/>
            <person name="Nolan M."/>
            <person name="Lucas S."/>
            <person name="Del Rio T.G."/>
            <person name="Tice H."/>
            <person name="Copeland A."/>
            <person name="Cheng J.F."/>
            <person name="Chen F."/>
            <person name="Bruce D."/>
            <person name="Goodwin L."/>
            <person name="Pitluck S."/>
            <person name="Mavromatis K."/>
            <person name="Ovchinnikova G."/>
            <person name="Pati A."/>
            <person name="Chen A."/>
            <person name="Palaniappan K."/>
            <person name="Land M."/>
            <person name="Hauser L."/>
            <person name="Chang Y.J."/>
            <person name="Jeffries C.D."/>
            <person name="Chain P."/>
            <person name="Saunders E."/>
            <person name="Han C."/>
            <person name="Detter J.C."/>
            <person name="Brettin T."/>
            <person name="Rohde M."/>
            <person name="Goker M."/>
            <person name="Bristow J."/>
            <person name="Eisen J.A."/>
            <person name="Markowitz V."/>
            <person name="Hugenholtz P."/>
            <person name="Klenk H.P."/>
            <person name="Kyrpides N.C."/>
        </authorList>
    </citation>
    <scope>NUCLEOTIDE SEQUENCE [LARGE SCALE GENOMIC DNA]</scope>
    <source>
        <strain evidence="10">ATCC 25592 / DSM 43247 / BCRC 13721 / JCM 3198 / KCTC 3076 / NBRC 16047 / NCTC 10667</strain>
    </source>
</reference>
<dbReference type="GO" id="GO:0051301">
    <property type="term" value="P:cell division"/>
    <property type="evidence" value="ECO:0007669"/>
    <property type="project" value="UniProtKB-KW"/>
</dbReference>
<keyword evidence="10" id="KW-1185">Reference proteome</keyword>
<evidence type="ECO:0000256" key="2">
    <source>
        <dbReference type="ARBA" id="ARBA00018787"/>
    </source>
</evidence>
<dbReference type="InterPro" id="IPR007793">
    <property type="entry name" value="DivIVA_fam"/>
</dbReference>
<evidence type="ECO:0000256" key="1">
    <source>
        <dbReference type="ARBA" id="ARBA00004496"/>
    </source>
</evidence>